<dbReference type="PANTHER" id="PTHR34203">
    <property type="entry name" value="METHYLTRANSFERASE, FKBM FAMILY PROTEIN"/>
    <property type="match status" value="1"/>
</dbReference>
<accession>A0A4R9HZT9</accession>
<dbReference type="PANTHER" id="PTHR34203:SF15">
    <property type="entry name" value="SLL1173 PROTEIN"/>
    <property type="match status" value="1"/>
</dbReference>
<comment type="caution">
    <text evidence="2">The sequence shown here is derived from an EMBL/GenBank/DDBJ whole genome shotgun (WGS) entry which is preliminary data.</text>
</comment>
<dbReference type="GO" id="GO:0032259">
    <property type="term" value="P:methylation"/>
    <property type="evidence" value="ECO:0007669"/>
    <property type="project" value="UniProtKB-KW"/>
</dbReference>
<reference evidence="2" key="1">
    <citation type="journal article" date="2019" name="PLoS Negl. Trop. Dis.">
        <title>Revisiting the worldwide diversity of Leptospira species in the environment.</title>
        <authorList>
            <person name="Vincent A.T."/>
            <person name="Schiettekatte O."/>
            <person name="Bourhy P."/>
            <person name="Veyrier F.J."/>
            <person name="Picardeau M."/>
        </authorList>
    </citation>
    <scope>NUCLEOTIDE SEQUENCE [LARGE SCALE GENOMIC DNA]</scope>
    <source>
        <strain evidence="2">201800287</strain>
    </source>
</reference>
<keyword evidence="2" id="KW-0489">Methyltransferase</keyword>
<dbReference type="EMBL" id="RQFK01000033">
    <property type="protein sequence ID" value="TGK78453.1"/>
    <property type="molecule type" value="Genomic_DNA"/>
</dbReference>
<protein>
    <submittedName>
        <fullName evidence="2">FkbM family methyltransferase</fullName>
    </submittedName>
</protein>
<dbReference type="InterPro" id="IPR052514">
    <property type="entry name" value="SAM-dependent_MTase"/>
</dbReference>
<dbReference type="Gene3D" id="3.40.50.150">
    <property type="entry name" value="Vaccinia Virus protein VP39"/>
    <property type="match status" value="1"/>
</dbReference>
<dbReference type="AlphaFoldDB" id="A0A4R9HZT9"/>
<dbReference type="Proteomes" id="UP000298009">
    <property type="component" value="Unassembled WGS sequence"/>
</dbReference>
<evidence type="ECO:0000259" key="1">
    <source>
        <dbReference type="Pfam" id="PF05050"/>
    </source>
</evidence>
<gene>
    <name evidence="2" type="ORF">EHQ24_18055</name>
</gene>
<dbReference type="Pfam" id="PF05050">
    <property type="entry name" value="Methyltransf_21"/>
    <property type="match status" value="1"/>
</dbReference>
<dbReference type="InterPro" id="IPR006342">
    <property type="entry name" value="FkbM_mtfrase"/>
</dbReference>
<evidence type="ECO:0000313" key="2">
    <source>
        <dbReference type="EMBL" id="TGK78453.1"/>
    </source>
</evidence>
<proteinExistence type="predicted"/>
<dbReference type="GO" id="GO:0008168">
    <property type="term" value="F:methyltransferase activity"/>
    <property type="evidence" value="ECO:0007669"/>
    <property type="project" value="UniProtKB-KW"/>
</dbReference>
<dbReference type="OrthoDB" id="7016221at2"/>
<evidence type="ECO:0000313" key="3">
    <source>
        <dbReference type="Proteomes" id="UP000298009"/>
    </source>
</evidence>
<dbReference type="NCBIfam" id="TIGR01444">
    <property type="entry name" value="fkbM_fam"/>
    <property type="match status" value="1"/>
</dbReference>
<dbReference type="RefSeq" id="WP_135602984.1">
    <property type="nucleotide sequence ID" value="NZ_RQFK01000033.1"/>
</dbReference>
<keyword evidence="2" id="KW-0808">Transferase</keyword>
<sequence>MKQILLEYIRKVFNSIYKVLSPFRLGHEFIDSIIQNSWQEVIRVKHNDCDLQFVVPNSLNRFRALTFSTKEPETLEWIDGLTEGTVIWDVGANVGLYSCYAAKARNCRVFAFEPSVFNLELLSRNIFNNGLSDKIVVLPIPLSDKLSISKLNMTNTDWGGALSTFGKEYGHDGKTLKKTFEYQLVGLSIDEVVKLLKIPAPDYIKMDVDGIEQLILAGAKNTLKKVKSISIEINEDFTEQRHNCEKILTSAGLKFKEKRHSEMFDSGTFKNTYNQIWVR</sequence>
<dbReference type="InterPro" id="IPR029063">
    <property type="entry name" value="SAM-dependent_MTases_sf"/>
</dbReference>
<name>A0A4R9HZT9_9LEPT</name>
<keyword evidence="3" id="KW-1185">Reference proteome</keyword>
<dbReference type="SUPFAM" id="SSF53335">
    <property type="entry name" value="S-adenosyl-L-methionine-dependent methyltransferases"/>
    <property type="match status" value="1"/>
</dbReference>
<organism evidence="2 3">
    <name type="scientific">Leptospira noumeaensis</name>
    <dbReference type="NCBI Taxonomy" id="2484964"/>
    <lineage>
        <taxon>Bacteria</taxon>
        <taxon>Pseudomonadati</taxon>
        <taxon>Spirochaetota</taxon>
        <taxon>Spirochaetia</taxon>
        <taxon>Leptospirales</taxon>
        <taxon>Leptospiraceae</taxon>
        <taxon>Leptospira</taxon>
    </lineage>
</organism>
<feature type="domain" description="Methyltransferase FkbM" evidence="1">
    <location>
        <begin position="89"/>
        <end position="246"/>
    </location>
</feature>